<comment type="caution">
    <text evidence="2">The sequence shown here is derived from an EMBL/GenBank/DDBJ whole genome shotgun (WGS) entry which is preliminary data.</text>
</comment>
<dbReference type="InterPro" id="IPR052537">
    <property type="entry name" value="Extradiol_RC_dioxygenase"/>
</dbReference>
<evidence type="ECO:0000313" key="2">
    <source>
        <dbReference type="EMBL" id="PWR02159.1"/>
    </source>
</evidence>
<evidence type="ECO:0000313" key="3">
    <source>
        <dbReference type="Proteomes" id="UP000245680"/>
    </source>
</evidence>
<dbReference type="Gene3D" id="3.10.180.10">
    <property type="entry name" value="2,3-Dihydroxybiphenyl 1,2-Dioxygenase, domain 1"/>
    <property type="match status" value="1"/>
</dbReference>
<dbReference type="EMBL" id="QGKU01000039">
    <property type="protein sequence ID" value="PWR02159.1"/>
    <property type="molecule type" value="Genomic_DNA"/>
</dbReference>
<dbReference type="Proteomes" id="UP000245680">
    <property type="component" value="Unassembled WGS sequence"/>
</dbReference>
<dbReference type="InterPro" id="IPR004360">
    <property type="entry name" value="Glyas_Fos-R_dOase_dom"/>
</dbReference>
<dbReference type="PANTHER" id="PTHR36110:SF4">
    <property type="entry name" value="RING-CLEAVING DIOXYGENASE MHQA-RELATED"/>
    <property type="match status" value="1"/>
</dbReference>
<evidence type="ECO:0000259" key="1">
    <source>
        <dbReference type="PROSITE" id="PS51819"/>
    </source>
</evidence>
<dbReference type="AlphaFoldDB" id="A0A2V2LIB7"/>
<reference evidence="2 3" key="1">
    <citation type="submission" date="2018-05" db="EMBL/GenBank/DDBJ databases">
        <title>Rhodobacteraceae gen. nov., sp. nov. isolated from sea water.</title>
        <authorList>
            <person name="Ren Y."/>
        </authorList>
    </citation>
    <scope>NUCLEOTIDE SEQUENCE [LARGE SCALE GENOMIC DNA]</scope>
    <source>
        <strain evidence="2 3">TG-679</strain>
    </source>
</reference>
<sequence length="209" mass="22871">MALHATSEALWTQGLHHLTLVGAGRDVSIDFWSGLLGMPLVHEEPNEDNPAESHLHFDPGDSRMITIFANEDRERNSARTSTETGAVHHIALSVSAESLAKIEARLDERGIAHSGRRHRGFTESIYFEDPLGMLIELARYSFAVPDGYTVADVMIAAHHVRASEGARSIEPAHVTAAVNRLSAQWTELPAALWNDRLEARVAGLGPATR</sequence>
<dbReference type="Pfam" id="PF00903">
    <property type="entry name" value="Glyoxalase"/>
    <property type="match status" value="1"/>
</dbReference>
<name>A0A2V2LIB7_9RHOB</name>
<dbReference type="InterPro" id="IPR029068">
    <property type="entry name" value="Glyas_Bleomycin-R_OHBP_Dase"/>
</dbReference>
<feature type="domain" description="VOC" evidence="1">
    <location>
        <begin position="14"/>
        <end position="140"/>
    </location>
</feature>
<dbReference type="PANTHER" id="PTHR36110">
    <property type="entry name" value="RING-CLEAVING DIOXYGENASE MHQE-RELATED"/>
    <property type="match status" value="1"/>
</dbReference>
<protein>
    <submittedName>
        <fullName evidence="2">Glyoxalase</fullName>
    </submittedName>
</protein>
<dbReference type="RefSeq" id="WP_109812112.1">
    <property type="nucleotide sequence ID" value="NZ_QGKU01000039.1"/>
</dbReference>
<proteinExistence type="predicted"/>
<dbReference type="SUPFAM" id="SSF54593">
    <property type="entry name" value="Glyoxalase/Bleomycin resistance protein/Dihydroxybiphenyl dioxygenase"/>
    <property type="match status" value="1"/>
</dbReference>
<accession>A0A2V2LIB7</accession>
<dbReference type="InterPro" id="IPR037523">
    <property type="entry name" value="VOC_core"/>
</dbReference>
<dbReference type="PROSITE" id="PS51819">
    <property type="entry name" value="VOC"/>
    <property type="match status" value="1"/>
</dbReference>
<dbReference type="OrthoDB" id="9785698at2"/>
<gene>
    <name evidence="2" type="ORF">DKT77_12875</name>
</gene>
<keyword evidence="3" id="KW-1185">Reference proteome</keyword>
<organism evidence="2 3">
    <name type="scientific">Meridianimarinicoccus roseus</name>
    <dbReference type="NCBI Taxonomy" id="2072018"/>
    <lineage>
        <taxon>Bacteria</taxon>
        <taxon>Pseudomonadati</taxon>
        <taxon>Pseudomonadota</taxon>
        <taxon>Alphaproteobacteria</taxon>
        <taxon>Rhodobacterales</taxon>
        <taxon>Paracoccaceae</taxon>
        <taxon>Meridianimarinicoccus</taxon>
    </lineage>
</organism>